<gene>
    <name evidence="2" type="ORF">PENDEC_c024G01318</name>
</gene>
<dbReference type="Proteomes" id="UP000191522">
    <property type="component" value="Unassembled WGS sequence"/>
</dbReference>
<name>A0A1V6P0N2_PENDC</name>
<organism evidence="2 3">
    <name type="scientific">Penicillium decumbens</name>
    <dbReference type="NCBI Taxonomy" id="69771"/>
    <lineage>
        <taxon>Eukaryota</taxon>
        <taxon>Fungi</taxon>
        <taxon>Dikarya</taxon>
        <taxon>Ascomycota</taxon>
        <taxon>Pezizomycotina</taxon>
        <taxon>Eurotiomycetes</taxon>
        <taxon>Eurotiomycetidae</taxon>
        <taxon>Eurotiales</taxon>
        <taxon>Aspergillaceae</taxon>
        <taxon>Penicillium</taxon>
    </lineage>
</organism>
<reference evidence="3" key="1">
    <citation type="journal article" date="2017" name="Nat. Microbiol.">
        <title>Global analysis of biosynthetic gene clusters reveals vast potential of secondary metabolite production in Penicillium species.</title>
        <authorList>
            <person name="Nielsen J.C."/>
            <person name="Grijseels S."/>
            <person name="Prigent S."/>
            <person name="Ji B."/>
            <person name="Dainat J."/>
            <person name="Nielsen K.F."/>
            <person name="Frisvad J.C."/>
            <person name="Workman M."/>
            <person name="Nielsen J."/>
        </authorList>
    </citation>
    <scope>NUCLEOTIDE SEQUENCE [LARGE SCALE GENOMIC DNA]</scope>
    <source>
        <strain evidence="3">IBT 11843</strain>
    </source>
</reference>
<dbReference type="STRING" id="69771.A0A1V6P0N2"/>
<keyword evidence="3" id="KW-1185">Reference proteome</keyword>
<dbReference type="OrthoDB" id="3540486at2759"/>
<evidence type="ECO:0000313" key="3">
    <source>
        <dbReference type="Proteomes" id="UP000191522"/>
    </source>
</evidence>
<dbReference type="AlphaFoldDB" id="A0A1V6P0N2"/>
<evidence type="ECO:0000313" key="2">
    <source>
        <dbReference type="EMBL" id="OQD70362.1"/>
    </source>
</evidence>
<proteinExistence type="predicted"/>
<protein>
    <recommendedName>
        <fullName evidence="1">2EXR domain-containing protein</fullName>
    </recommendedName>
</protein>
<evidence type="ECO:0000259" key="1">
    <source>
        <dbReference type="Pfam" id="PF20150"/>
    </source>
</evidence>
<dbReference type="EMBL" id="MDYL01000024">
    <property type="protein sequence ID" value="OQD70362.1"/>
    <property type="molecule type" value="Genomic_DNA"/>
</dbReference>
<sequence>MESFRLPPMASLLPFLMAAWVALRDSRHVALVLLSLRCLRVVWMVIQRNRVFETPLLRVVGVWVRFLISTAVAPRQSLRAVWRPSRKHRRLPPRGETNTWGLENRFHQFAWLPEELRVMIWIEALPHRAVELNKPDFAVNPTECTFRWTSRANNSPPAIASVCKEARKVAFDYCILKSDMERADSLPRPTIPVPLWFWAIHPLVFPNARLTWFDKAKDTVLLYHSPYWESRSAWSALRARIVLYGYLAANTAVFAASVNPWPRCSQHHYQHVLASGPAVPWQDPIFVLKIVVIHVTVVEARRSGLFGLVGDEQIQLVDPWDSNLIMDYFHLTRGSFHEQGQDTVAFFDGFRDNVGRWDLQVGAWVRDGLTRELWMAWMAEYHYGFPSISYPGEVLNGPTRRNGHELDMTDPASYQTTSTGGPIDLDQYGPNDNHPWVIWFLGHLPTFRPRLQFRHCANNCVPDPNNAS</sequence>
<feature type="domain" description="2EXR" evidence="1">
    <location>
        <begin position="106"/>
        <end position="220"/>
    </location>
</feature>
<dbReference type="InterPro" id="IPR045518">
    <property type="entry name" value="2EXR"/>
</dbReference>
<comment type="caution">
    <text evidence="2">The sequence shown here is derived from an EMBL/GenBank/DDBJ whole genome shotgun (WGS) entry which is preliminary data.</text>
</comment>
<dbReference type="Pfam" id="PF20150">
    <property type="entry name" value="2EXR"/>
    <property type="match status" value="1"/>
</dbReference>
<accession>A0A1V6P0N2</accession>